<proteinExistence type="predicted"/>
<dbReference type="PANTHER" id="PTHR30050:SF4">
    <property type="entry name" value="ATP-BINDING PROTEIN RV3427C IN INSERTION SEQUENCE-RELATED"/>
    <property type="match status" value="1"/>
</dbReference>
<sequence length="153" mass="17872">ASGKTEWKMLLCYGGVGNGKTHFCEATAITLYKRGLFCRVLTMDRMMGALKECMAPEQQNSLEELLSNYRYADRLIVDDVAGTDWEFEQLEKIIRARYRENLFTILTSNLNIEPDPLYPKIPFIPERIVTRFRDREKGRLVLNQGEDYRPKKK</sequence>
<gene>
    <name evidence="2" type="ORF">S12H4_21363</name>
</gene>
<dbReference type="PANTHER" id="PTHR30050">
    <property type="entry name" value="CHROMOSOMAL REPLICATION INITIATOR PROTEIN DNAA"/>
    <property type="match status" value="1"/>
</dbReference>
<dbReference type="EMBL" id="BARW01010976">
    <property type="protein sequence ID" value="GAI82736.1"/>
    <property type="molecule type" value="Genomic_DNA"/>
</dbReference>
<dbReference type="SUPFAM" id="SSF52540">
    <property type="entry name" value="P-loop containing nucleoside triphosphate hydrolases"/>
    <property type="match status" value="1"/>
</dbReference>
<dbReference type="Gene3D" id="3.40.50.300">
    <property type="entry name" value="P-loop containing nucleotide triphosphate hydrolases"/>
    <property type="match status" value="1"/>
</dbReference>
<dbReference type="InterPro" id="IPR013317">
    <property type="entry name" value="DnaA_dom"/>
</dbReference>
<name>X1SUC0_9ZZZZ</name>
<comment type="caution">
    <text evidence="2">The sequence shown here is derived from an EMBL/GenBank/DDBJ whole genome shotgun (WGS) entry which is preliminary data.</text>
</comment>
<organism evidence="2">
    <name type="scientific">marine sediment metagenome</name>
    <dbReference type="NCBI Taxonomy" id="412755"/>
    <lineage>
        <taxon>unclassified sequences</taxon>
        <taxon>metagenomes</taxon>
        <taxon>ecological metagenomes</taxon>
    </lineage>
</organism>
<feature type="domain" description="Chromosomal replication initiator protein DnaA ATPAse" evidence="1">
    <location>
        <begin position="6"/>
        <end position="81"/>
    </location>
</feature>
<dbReference type="GO" id="GO:0006260">
    <property type="term" value="P:DNA replication"/>
    <property type="evidence" value="ECO:0007669"/>
    <property type="project" value="TreeGrafter"/>
</dbReference>
<dbReference type="Pfam" id="PF00308">
    <property type="entry name" value="Bac_DnaA"/>
    <property type="match status" value="1"/>
</dbReference>
<feature type="non-terminal residue" evidence="2">
    <location>
        <position position="1"/>
    </location>
</feature>
<evidence type="ECO:0000313" key="2">
    <source>
        <dbReference type="EMBL" id="GAI82736.1"/>
    </source>
</evidence>
<dbReference type="InterPro" id="IPR027417">
    <property type="entry name" value="P-loop_NTPase"/>
</dbReference>
<evidence type="ECO:0000259" key="1">
    <source>
        <dbReference type="Pfam" id="PF00308"/>
    </source>
</evidence>
<protein>
    <recommendedName>
        <fullName evidence="1">Chromosomal replication initiator protein DnaA ATPAse domain-containing protein</fullName>
    </recommendedName>
</protein>
<reference evidence="2" key="1">
    <citation type="journal article" date="2014" name="Front. Microbiol.">
        <title>High frequency of phylogenetically diverse reductive dehalogenase-homologous genes in deep subseafloor sedimentary metagenomes.</title>
        <authorList>
            <person name="Kawai M."/>
            <person name="Futagami T."/>
            <person name="Toyoda A."/>
            <person name="Takaki Y."/>
            <person name="Nishi S."/>
            <person name="Hori S."/>
            <person name="Arai W."/>
            <person name="Tsubouchi T."/>
            <person name="Morono Y."/>
            <person name="Uchiyama I."/>
            <person name="Ito T."/>
            <person name="Fujiyama A."/>
            <person name="Inagaki F."/>
            <person name="Takami H."/>
        </authorList>
    </citation>
    <scope>NUCLEOTIDE SEQUENCE</scope>
    <source>
        <strain evidence="2">Expedition CK06-06</strain>
    </source>
</reference>
<accession>X1SUC0</accession>
<dbReference type="AlphaFoldDB" id="X1SUC0"/>